<dbReference type="GO" id="GO:0005886">
    <property type="term" value="C:plasma membrane"/>
    <property type="evidence" value="ECO:0007669"/>
    <property type="project" value="TreeGrafter"/>
</dbReference>
<dbReference type="AlphaFoldDB" id="A0A9C6WCW3"/>
<dbReference type="Gene3D" id="3.40.50.10140">
    <property type="entry name" value="Toll/interleukin-1 receptor homology (TIR) domain"/>
    <property type="match status" value="1"/>
</dbReference>
<keyword evidence="5" id="KW-0472">Membrane</keyword>
<evidence type="ECO:0000256" key="3">
    <source>
        <dbReference type="ARBA" id="ARBA00022729"/>
    </source>
</evidence>
<dbReference type="PRINTS" id="PR01537">
    <property type="entry name" value="INTRLKN1R1F"/>
</dbReference>
<dbReference type="PANTHER" id="PTHR24365">
    <property type="entry name" value="TOLL-LIKE RECEPTOR"/>
    <property type="match status" value="1"/>
</dbReference>
<dbReference type="InterPro" id="IPR035897">
    <property type="entry name" value="Toll_tir_struct_dom_sf"/>
</dbReference>
<dbReference type="OrthoDB" id="9985615at2759"/>
<evidence type="ECO:0000256" key="1">
    <source>
        <dbReference type="ARBA" id="ARBA00004370"/>
    </source>
</evidence>
<evidence type="ECO:0000259" key="6">
    <source>
        <dbReference type="PROSITE" id="PS50104"/>
    </source>
</evidence>
<evidence type="ECO:0000256" key="5">
    <source>
        <dbReference type="ARBA" id="ARBA00023136"/>
    </source>
</evidence>
<comment type="subcellular location">
    <subcellularLocation>
        <location evidence="1">Membrane</location>
    </subcellularLocation>
</comment>
<keyword evidence="3" id="KW-0732">Signal</keyword>
<reference evidence="8" key="1">
    <citation type="submission" date="2025-08" db="UniProtKB">
        <authorList>
            <consortium name="RefSeq"/>
        </authorList>
    </citation>
    <scope>IDENTIFICATION</scope>
    <source>
        <strain evidence="8">15112-1751.03</strain>
        <tissue evidence="8">Whole Adult</tissue>
    </source>
</reference>
<feature type="domain" description="TIR" evidence="6">
    <location>
        <begin position="41"/>
        <end position="175"/>
    </location>
</feature>
<evidence type="ECO:0000256" key="2">
    <source>
        <dbReference type="ARBA" id="ARBA00022692"/>
    </source>
</evidence>
<gene>
    <name evidence="8" type="primary">LOC117574421</name>
</gene>
<keyword evidence="4" id="KW-1133">Transmembrane helix</keyword>
<dbReference type="GO" id="GO:0038023">
    <property type="term" value="F:signaling receptor activity"/>
    <property type="evidence" value="ECO:0007669"/>
    <property type="project" value="TreeGrafter"/>
</dbReference>
<keyword evidence="7" id="KW-1185">Reference proteome</keyword>
<organism evidence="7 8">
    <name type="scientific">Drosophila albomicans</name>
    <name type="common">Fruit fly</name>
    <dbReference type="NCBI Taxonomy" id="7291"/>
    <lineage>
        <taxon>Eukaryota</taxon>
        <taxon>Metazoa</taxon>
        <taxon>Ecdysozoa</taxon>
        <taxon>Arthropoda</taxon>
        <taxon>Hexapoda</taxon>
        <taxon>Insecta</taxon>
        <taxon>Pterygota</taxon>
        <taxon>Neoptera</taxon>
        <taxon>Endopterygota</taxon>
        <taxon>Diptera</taxon>
        <taxon>Brachycera</taxon>
        <taxon>Muscomorpha</taxon>
        <taxon>Ephydroidea</taxon>
        <taxon>Drosophilidae</taxon>
        <taxon>Drosophila</taxon>
    </lineage>
</organism>
<keyword evidence="2" id="KW-0812">Transmembrane</keyword>
<proteinExistence type="predicted"/>
<dbReference type="Pfam" id="PF13676">
    <property type="entry name" value="TIR_2"/>
    <property type="match status" value="1"/>
</dbReference>
<evidence type="ECO:0000313" key="7">
    <source>
        <dbReference type="Proteomes" id="UP000515160"/>
    </source>
</evidence>
<evidence type="ECO:0000313" key="8">
    <source>
        <dbReference type="RefSeq" id="XP_051862855.1"/>
    </source>
</evidence>
<dbReference type="Proteomes" id="UP000515160">
    <property type="component" value="Chromosome 2R"/>
</dbReference>
<dbReference type="PROSITE" id="PS50104">
    <property type="entry name" value="TIR"/>
    <property type="match status" value="1"/>
</dbReference>
<evidence type="ECO:0000256" key="4">
    <source>
        <dbReference type="ARBA" id="ARBA00022989"/>
    </source>
</evidence>
<dbReference type="RefSeq" id="XP_051862855.1">
    <property type="nucleotide sequence ID" value="XM_052006895.1"/>
</dbReference>
<dbReference type="GeneID" id="117574421"/>
<dbReference type="PANTHER" id="PTHR24365:SF541">
    <property type="entry name" value="PROTEIN TOLL-RELATED"/>
    <property type="match status" value="1"/>
</dbReference>
<protein>
    <submittedName>
        <fullName evidence="8">Protein toll-like</fullName>
    </submittedName>
</protein>
<dbReference type="SUPFAM" id="SSF52200">
    <property type="entry name" value="Toll/Interleukin receptor TIR domain"/>
    <property type="match status" value="1"/>
</dbReference>
<dbReference type="GO" id="GO:0045087">
    <property type="term" value="P:innate immune response"/>
    <property type="evidence" value="ECO:0007669"/>
    <property type="project" value="TreeGrafter"/>
</dbReference>
<accession>A0A9C6WCW3</accession>
<dbReference type="SMART" id="SM00255">
    <property type="entry name" value="TIR"/>
    <property type="match status" value="1"/>
</dbReference>
<name>A0A9C6WCW3_DROAB</name>
<dbReference type="InterPro" id="IPR000157">
    <property type="entry name" value="TIR_dom"/>
</dbReference>
<dbReference type="GO" id="GO:0007165">
    <property type="term" value="P:signal transduction"/>
    <property type="evidence" value="ECO:0007669"/>
    <property type="project" value="InterPro"/>
</dbReference>
<sequence length="189" mass="22822">MFIILYFLYFRCKIFLLMWLYENGYCLRWISRPEPGENLLMKHDAFLAFCHVDLKYAEEFVEALENGPKKYNVCYYNRDWLLGESIPECILTSIEDSKRTIILMTQDFINSSWGRFEFRSAIKATSEDKHKRLIVILYPDVNVDALDSEFRSYLKYNTYLNRDDPHFWRKLKFAMPYNHIRNELTDSET</sequence>